<evidence type="ECO:0000313" key="2">
    <source>
        <dbReference type="Proteomes" id="UP000249936"/>
    </source>
</evidence>
<sequence>MEGLIDDSNNYNGLYNFCYFLDERYKTNHTIDGITLAEYLKAEESFIDKFIACLTNRYNSKELDPFDKFKLDEILNMLRLKKERFKVH</sequence>
<dbReference type="AlphaFoldDB" id="A0A2X1PNC0"/>
<dbReference type="Proteomes" id="UP000249936">
    <property type="component" value="Unassembled WGS sequence"/>
</dbReference>
<dbReference type="EMBL" id="UASK01000006">
    <property type="protein sequence ID" value="SPX42439.1"/>
    <property type="molecule type" value="Genomic_DNA"/>
</dbReference>
<gene>
    <name evidence="1" type="ORF">NCTC11872_02071</name>
</gene>
<evidence type="ECO:0000313" key="1">
    <source>
        <dbReference type="EMBL" id="SPX42439.1"/>
    </source>
</evidence>
<reference evidence="1 2" key="1">
    <citation type="submission" date="2018-06" db="EMBL/GenBank/DDBJ databases">
        <authorList>
            <consortium name="Pathogen Informatics"/>
            <person name="Doyle S."/>
        </authorList>
    </citation>
    <scope>NUCLEOTIDE SEQUENCE [LARGE SCALE GENOMIC DNA]</scope>
    <source>
        <strain evidence="1 2">NCTC11872</strain>
    </source>
</reference>
<proteinExistence type="predicted"/>
<accession>A0A2X1PNC0</accession>
<protein>
    <submittedName>
        <fullName evidence="1">Uncharacterized protein</fullName>
    </submittedName>
</protein>
<name>A0A2X1PNC0_HAEIF</name>
<organism evidence="1 2">
    <name type="scientific">Haemophilus influenzae</name>
    <dbReference type="NCBI Taxonomy" id="727"/>
    <lineage>
        <taxon>Bacteria</taxon>
        <taxon>Pseudomonadati</taxon>
        <taxon>Pseudomonadota</taxon>
        <taxon>Gammaproteobacteria</taxon>
        <taxon>Pasteurellales</taxon>
        <taxon>Pasteurellaceae</taxon>
        <taxon>Haemophilus</taxon>
    </lineage>
</organism>